<dbReference type="GO" id="GO:0071555">
    <property type="term" value="P:cell wall organization"/>
    <property type="evidence" value="ECO:0007669"/>
    <property type="project" value="UniProtKB-KW"/>
</dbReference>
<dbReference type="Gene3D" id="3.30.1490.480">
    <property type="entry name" value="Endolytic murein transglycosylase"/>
    <property type="match status" value="1"/>
</dbReference>
<dbReference type="EC" id="4.2.2.29" evidence="7"/>
<evidence type="ECO:0000256" key="1">
    <source>
        <dbReference type="ARBA" id="ARBA00022475"/>
    </source>
</evidence>
<dbReference type="EMBL" id="PEWP01000017">
    <property type="protein sequence ID" value="PIU47071.1"/>
    <property type="molecule type" value="Genomic_DNA"/>
</dbReference>
<dbReference type="Proteomes" id="UP000228777">
    <property type="component" value="Unassembled WGS sequence"/>
</dbReference>
<comment type="similarity">
    <text evidence="7">Belongs to the transglycosylase MltG family.</text>
</comment>
<keyword evidence="3 7" id="KW-1133">Transmembrane helix</keyword>
<feature type="site" description="Important for catalytic activity" evidence="7">
    <location>
        <position position="232"/>
    </location>
</feature>
<evidence type="ECO:0000256" key="2">
    <source>
        <dbReference type="ARBA" id="ARBA00022692"/>
    </source>
</evidence>
<comment type="subcellular location">
    <subcellularLocation>
        <location evidence="7">Cell membrane</location>
        <topology evidence="7">Single-pass membrane protein</topology>
    </subcellularLocation>
</comment>
<evidence type="ECO:0000256" key="6">
    <source>
        <dbReference type="ARBA" id="ARBA00023316"/>
    </source>
</evidence>
<dbReference type="Pfam" id="PF02618">
    <property type="entry name" value="YceG"/>
    <property type="match status" value="1"/>
</dbReference>
<dbReference type="GO" id="GO:0008932">
    <property type="term" value="F:lytic endotransglycosylase activity"/>
    <property type="evidence" value="ECO:0007669"/>
    <property type="project" value="UniProtKB-UniRule"/>
</dbReference>
<dbReference type="PANTHER" id="PTHR30518:SF2">
    <property type="entry name" value="ENDOLYTIC MUREIN TRANSGLYCOSYLASE"/>
    <property type="match status" value="1"/>
</dbReference>
<reference evidence="9" key="1">
    <citation type="submission" date="2017-09" db="EMBL/GenBank/DDBJ databases">
        <title>Depth-based differentiation of microbial function through sediment-hosted aquifers and enrichment of novel symbionts in the deep terrestrial subsurface.</title>
        <authorList>
            <person name="Probst A.J."/>
            <person name="Ladd B."/>
            <person name="Jarett J.K."/>
            <person name="Geller-Mcgrath D.E."/>
            <person name="Sieber C.M.K."/>
            <person name="Emerson J.B."/>
            <person name="Anantharaman K."/>
            <person name="Thomas B.C."/>
            <person name="Malmstrom R."/>
            <person name="Stieglmeier M."/>
            <person name="Klingl A."/>
            <person name="Woyke T."/>
            <person name="Ryan C.M."/>
            <person name="Banfield J.F."/>
        </authorList>
    </citation>
    <scope>NUCLEOTIDE SEQUENCE [LARGE SCALE GENOMIC DNA]</scope>
</reference>
<evidence type="ECO:0000256" key="4">
    <source>
        <dbReference type="ARBA" id="ARBA00023136"/>
    </source>
</evidence>
<comment type="function">
    <text evidence="7">Functions as a peptidoglycan terminase that cleaves nascent peptidoglycan strands endolytically to terminate their elongation.</text>
</comment>
<keyword evidence="5 7" id="KW-0456">Lyase</keyword>
<dbReference type="PANTHER" id="PTHR30518">
    <property type="entry name" value="ENDOLYTIC MUREIN TRANSGLYCOSYLASE"/>
    <property type="match status" value="1"/>
</dbReference>
<protein>
    <recommendedName>
        <fullName evidence="7">Endolytic murein transglycosylase</fullName>
        <ecNumber evidence="7">4.2.2.29</ecNumber>
    </recommendedName>
    <alternativeName>
        <fullName evidence="7">Peptidoglycan lytic transglycosylase</fullName>
    </alternativeName>
    <alternativeName>
        <fullName evidence="7">Peptidoglycan polymerization terminase</fullName>
    </alternativeName>
</protein>
<comment type="caution">
    <text evidence="8">The sequence shown here is derived from an EMBL/GenBank/DDBJ whole genome shotgun (WGS) entry which is preliminary data.</text>
</comment>
<comment type="catalytic activity">
    <reaction evidence="7">
        <text>a peptidoglycan chain = a peptidoglycan chain with N-acetyl-1,6-anhydromuramyl-[peptide] at the reducing end + a peptidoglycan chain with N-acetylglucosamine at the non-reducing end.</text>
        <dbReference type="EC" id="4.2.2.29"/>
    </reaction>
</comment>
<keyword evidence="2 7" id="KW-0812">Transmembrane</keyword>
<dbReference type="AlphaFoldDB" id="A0A2M6Z3T3"/>
<keyword evidence="1 7" id="KW-1003">Cell membrane</keyword>
<name>A0A2M6Z3T3_9BACT</name>
<evidence type="ECO:0000256" key="7">
    <source>
        <dbReference type="HAMAP-Rule" id="MF_02065"/>
    </source>
</evidence>
<dbReference type="CDD" id="cd08010">
    <property type="entry name" value="MltG_like"/>
    <property type="match status" value="1"/>
</dbReference>
<dbReference type="GO" id="GO:0009252">
    <property type="term" value="P:peptidoglycan biosynthetic process"/>
    <property type="evidence" value="ECO:0007669"/>
    <property type="project" value="UniProtKB-UniRule"/>
</dbReference>
<keyword evidence="6 7" id="KW-0961">Cell wall biogenesis/degradation</keyword>
<gene>
    <name evidence="7" type="primary">mltG</name>
    <name evidence="8" type="ORF">COS93_00905</name>
</gene>
<sequence>MKKYFIFLIFFLIIVLGFFLFGIYLPKDKKIIEEKIFVVEKGQNLLQIAANLENQNLIKSRWFFNFYVVLKNSQNKLQTGEYYLSPSMNVAEVANKIISGGVIKERITIIEGWNLRDIGFYLEGKGMFQAEELWELAGFPAVNYLKAEDLPVPKDFSNEFDFLKDKPKYIGLEGYLFPDTYYIKKQETLENIIRKMLSNFDKKLNSDLRKEIKKQAKTIFEVITMASLLEKEVKSFEERKLVAGILWKRLKGNVPLQVDATISYITGKKTTKISKEETQIDSPFNTYKYKGLPLGPICNPSLDSIIASLYPENSEYWYYLSTPDGKTIFSKTLEEHNIAKTKY</sequence>
<proteinExistence type="inferred from homology"/>
<dbReference type="GO" id="GO:0005886">
    <property type="term" value="C:plasma membrane"/>
    <property type="evidence" value="ECO:0007669"/>
    <property type="project" value="UniProtKB-SubCell"/>
</dbReference>
<evidence type="ECO:0000313" key="9">
    <source>
        <dbReference type="Proteomes" id="UP000228777"/>
    </source>
</evidence>
<feature type="transmembrane region" description="Helical" evidence="7">
    <location>
        <begin position="6"/>
        <end position="25"/>
    </location>
</feature>
<accession>A0A2M6Z3T3</accession>
<dbReference type="HAMAP" id="MF_02065">
    <property type="entry name" value="MltG"/>
    <property type="match status" value="1"/>
</dbReference>
<dbReference type="InterPro" id="IPR003770">
    <property type="entry name" value="MLTG-like"/>
</dbReference>
<dbReference type="Gene3D" id="3.30.160.60">
    <property type="entry name" value="Classic Zinc Finger"/>
    <property type="match status" value="1"/>
</dbReference>
<keyword evidence="4 7" id="KW-0472">Membrane</keyword>
<organism evidence="8 9">
    <name type="scientific">bacterium (Candidatus Gribaldobacteria) CG07_land_8_20_14_0_80_33_18</name>
    <dbReference type="NCBI Taxonomy" id="2014272"/>
    <lineage>
        <taxon>Bacteria</taxon>
        <taxon>Candidatus Gribaldobacteria</taxon>
    </lineage>
</organism>
<dbReference type="NCBIfam" id="TIGR00247">
    <property type="entry name" value="endolytic transglycosylase MltG"/>
    <property type="match status" value="1"/>
</dbReference>
<evidence type="ECO:0000313" key="8">
    <source>
        <dbReference type="EMBL" id="PIU47071.1"/>
    </source>
</evidence>
<evidence type="ECO:0000256" key="5">
    <source>
        <dbReference type="ARBA" id="ARBA00023239"/>
    </source>
</evidence>
<evidence type="ECO:0000256" key="3">
    <source>
        <dbReference type="ARBA" id="ARBA00022989"/>
    </source>
</evidence>